<accession>A2EYU7</accession>
<name>A2EYU7_TRIV3</name>
<evidence type="ECO:0000313" key="2">
    <source>
        <dbReference type="EMBL" id="EAY02166.1"/>
    </source>
</evidence>
<sequence>MNYTIYNIKSGKFESQMLQKSNTIKVKADEALVITSKSLFLLQKLEVTSITLETILDRQYTFNYGPYYKTTQYNIFNDAKDGNQKSSNASPITITELTPGVVDIMFYGGMKEFDVKANTIVTICRTKGQAGVTGSADGKEFTAATSMIIFNKNGKISLSSSLYPVVRVSIVKFENLPKFEKVLSFFGPKKLRVKNGAATATLDDVVFPERKILFVVPNPYKMKPEVFKTGNFLNSTCYNRQGELGELSVYPGMCFLEFSKDATAEDYFQIYYDIKSESPYQSNSYYLNGTEGVMSVGDYSSAGVDDNEDFWHKYKNYIFIAVGVIVLIVLIAACCCCCKKKKKDNYYSSESSSDYYSSEV</sequence>
<dbReference type="VEuPathDB" id="TrichDB:TVAGG3_0254450"/>
<protein>
    <submittedName>
        <fullName evidence="2">Uncharacterized protein</fullName>
    </submittedName>
</protein>
<evidence type="ECO:0000256" key="1">
    <source>
        <dbReference type="SAM" id="Phobius"/>
    </source>
</evidence>
<reference evidence="2" key="2">
    <citation type="journal article" date="2007" name="Science">
        <title>Draft genome sequence of the sexually transmitted pathogen Trichomonas vaginalis.</title>
        <authorList>
            <person name="Carlton J.M."/>
            <person name="Hirt R.P."/>
            <person name="Silva J.C."/>
            <person name="Delcher A.L."/>
            <person name="Schatz M."/>
            <person name="Zhao Q."/>
            <person name="Wortman J.R."/>
            <person name="Bidwell S.L."/>
            <person name="Alsmark U.C.M."/>
            <person name="Besteiro S."/>
            <person name="Sicheritz-Ponten T."/>
            <person name="Noel C.J."/>
            <person name="Dacks J.B."/>
            <person name="Foster P.G."/>
            <person name="Simillion C."/>
            <person name="Van de Peer Y."/>
            <person name="Miranda-Saavedra D."/>
            <person name="Barton G.J."/>
            <person name="Westrop G.D."/>
            <person name="Mueller S."/>
            <person name="Dessi D."/>
            <person name="Fiori P.L."/>
            <person name="Ren Q."/>
            <person name="Paulsen I."/>
            <person name="Zhang H."/>
            <person name="Bastida-Corcuera F.D."/>
            <person name="Simoes-Barbosa A."/>
            <person name="Brown M.T."/>
            <person name="Hayes R.D."/>
            <person name="Mukherjee M."/>
            <person name="Okumura C.Y."/>
            <person name="Schneider R."/>
            <person name="Smith A.J."/>
            <person name="Vanacova S."/>
            <person name="Villalvazo M."/>
            <person name="Haas B.J."/>
            <person name="Pertea M."/>
            <person name="Feldblyum T.V."/>
            <person name="Utterback T.R."/>
            <person name="Shu C.L."/>
            <person name="Osoegawa K."/>
            <person name="de Jong P.J."/>
            <person name="Hrdy I."/>
            <person name="Horvathova L."/>
            <person name="Zubacova Z."/>
            <person name="Dolezal P."/>
            <person name="Malik S.B."/>
            <person name="Logsdon J.M. Jr."/>
            <person name="Henze K."/>
            <person name="Gupta A."/>
            <person name="Wang C.C."/>
            <person name="Dunne R.L."/>
            <person name="Upcroft J.A."/>
            <person name="Upcroft P."/>
            <person name="White O."/>
            <person name="Salzberg S.L."/>
            <person name="Tang P."/>
            <person name="Chiu C.-H."/>
            <person name="Lee Y.-S."/>
            <person name="Embley T.M."/>
            <person name="Coombs G.H."/>
            <person name="Mottram J.C."/>
            <person name="Tachezy J."/>
            <person name="Fraser-Liggett C.M."/>
            <person name="Johnson P.J."/>
        </authorList>
    </citation>
    <scope>NUCLEOTIDE SEQUENCE [LARGE SCALE GENOMIC DNA]</scope>
    <source>
        <strain evidence="2">G3</strain>
    </source>
</reference>
<dbReference type="AlphaFoldDB" id="A2EYU7"/>
<organism evidence="2 3">
    <name type="scientific">Trichomonas vaginalis (strain ATCC PRA-98 / G3)</name>
    <dbReference type="NCBI Taxonomy" id="412133"/>
    <lineage>
        <taxon>Eukaryota</taxon>
        <taxon>Metamonada</taxon>
        <taxon>Parabasalia</taxon>
        <taxon>Trichomonadida</taxon>
        <taxon>Trichomonadidae</taxon>
        <taxon>Trichomonas</taxon>
    </lineage>
</organism>
<keyword evidence="1" id="KW-1133">Transmembrane helix</keyword>
<dbReference type="InParanoid" id="A2EYU7"/>
<dbReference type="SMR" id="A2EYU7"/>
<dbReference type="KEGG" id="tva:4759999"/>
<dbReference type="VEuPathDB" id="TrichDB:TVAG_213660"/>
<dbReference type="Proteomes" id="UP000001542">
    <property type="component" value="Unassembled WGS sequence"/>
</dbReference>
<dbReference type="EMBL" id="DS113544">
    <property type="protein sequence ID" value="EAY02166.1"/>
    <property type="molecule type" value="Genomic_DNA"/>
</dbReference>
<evidence type="ECO:0000313" key="3">
    <source>
        <dbReference type="Proteomes" id="UP000001542"/>
    </source>
</evidence>
<keyword evidence="1" id="KW-0812">Transmembrane</keyword>
<dbReference type="RefSeq" id="XP_001330569.1">
    <property type="nucleotide sequence ID" value="XM_001330533.1"/>
</dbReference>
<proteinExistence type="predicted"/>
<gene>
    <name evidence="2" type="ORF">TVAG_213660</name>
</gene>
<keyword evidence="3" id="KW-1185">Reference proteome</keyword>
<keyword evidence="1" id="KW-0472">Membrane</keyword>
<reference evidence="2" key="1">
    <citation type="submission" date="2006-10" db="EMBL/GenBank/DDBJ databases">
        <authorList>
            <person name="Amadeo P."/>
            <person name="Zhao Q."/>
            <person name="Wortman J."/>
            <person name="Fraser-Liggett C."/>
            <person name="Carlton J."/>
        </authorList>
    </citation>
    <scope>NUCLEOTIDE SEQUENCE</scope>
    <source>
        <strain evidence="2">G3</strain>
    </source>
</reference>
<feature type="transmembrane region" description="Helical" evidence="1">
    <location>
        <begin position="317"/>
        <end position="338"/>
    </location>
</feature>